<keyword evidence="6" id="KW-1185">Reference proteome</keyword>
<dbReference type="Gene3D" id="1.20.1050.60">
    <property type="entry name" value="alpha-1,2-mannosidase"/>
    <property type="match status" value="1"/>
</dbReference>
<protein>
    <recommendedName>
        <fullName evidence="7">Glycoside hydrolase family 92 protein</fullName>
    </recommendedName>
</protein>
<reference evidence="5" key="1">
    <citation type="submission" date="2021-12" db="EMBL/GenBank/DDBJ databases">
        <authorList>
            <person name="Zaccaron A."/>
            <person name="Stergiopoulos I."/>
        </authorList>
    </citation>
    <scope>NUCLEOTIDE SEQUENCE</scope>
    <source>
        <strain evidence="5">Race5_Kim</strain>
    </source>
</reference>
<organism evidence="5 6">
    <name type="scientific">Passalora fulva</name>
    <name type="common">Tomato leaf mold</name>
    <name type="synonym">Cladosporium fulvum</name>
    <dbReference type="NCBI Taxonomy" id="5499"/>
    <lineage>
        <taxon>Eukaryota</taxon>
        <taxon>Fungi</taxon>
        <taxon>Dikarya</taxon>
        <taxon>Ascomycota</taxon>
        <taxon>Pezizomycotina</taxon>
        <taxon>Dothideomycetes</taxon>
        <taxon>Dothideomycetidae</taxon>
        <taxon>Mycosphaerellales</taxon>
        <taxon>Mycosphaerellaceae</taxon>
        <taxon>Fulvia</taxon>
    </lineage>
</organism>
<keyword evidence="2" id="KW-0732">Signal</keyword>
<evidence type="ECO:0000256" key="1">
    <source>
        <dbReference type="SAM" id="MobiDB-lite"/>
    </source>
</evidence>
<dbReference type="KEGG" id="ffu:CLAFUR5_07587"/>
<dbReference type="GO" id="GO:0005634">
    <property type="term" value="C:nucleus"/>
    <property type="evidence" value="ECO:0007669"/>
    <property type="project" value="TreeGrafter"/>
</dbReference>
<dbReference type="InterPro" id="IPR012939">
    <property type="entry name" value="Glyco_hydro_92"/>
</dbReference>
<feature type="domain" description="Glycosyl hydrolase family 92" evidence="3">
    <location>
        <begin position="281"/>
        <end position="446"/>
    </location>
</feature>
<dbReference type="AlphaFoldDB" id="A0A9Q8PAD9"/>
<feature type="region of interest" description="Disordered" evidence="1">
    <location>
        <begin position="717"/>
        <end position="741"/>
    </location>
</feature>
<feature type="domain" description="Glycosyl hydrolase family 92" evidence="3">
    <location>
        <begin position="447"/>
        <end position="712"/>
    </location>
</feature>
<evidence type="ECO:0000256" key="2">
    <source>
        <dbReference type="SAM" id="SignalP"/>
    </source>
</evidence>
<dbReference type="PANTHER" id="PTHR12143">
    <property type="entry name" value="PEPTIDE N-GLYCANASE PNGASE -RELATED"/>
    <property type="match status" value="1"/>
</dbReference>
<feature type="domain" description="Glycosyl hydrolase family 92 N-terminal" evidence="4">
    <location>
        <begin position="32"/>
        <end position="275"/>
    </location>
</feature>
<dbReference type="InterPro" id="IPR014718">
    <property type="entry name" value="GH-type_carb-bd"/>
</dbReference>
<dbReference type="Pfam" id="PF07971">
    <property type="entry name" value="Glyco_hydro_92"/>
    <property type="match status" value="2"/>
</dbReference>
<sequence>MTRNTARALVLAGLLGLSAAKEVDLKRSLDLIDPLIGSYNGGNVFTGATLPFGMAKAVADVSGQNTPGFSYDLSNVTGFSALHDSGTGGQPSMGNFPISVQSSCAGDTIDGCTFGSKYGRAVNYVNGSVVAKPGLFSLDLENEVKARMTTTQHTALYEFTMPANGSSPLILLDLTDLQDSRQNASISVDPGTGRMSGNGTFLPSFGVGSYQAYFCVDFRGSSMRETGVWVNGRAGTEPKELFVNRGYSLFYIQAGGFARLQNPESGTLQARMGISFISTEQACQNAENEIPNDAQDGGWDFAKVSTAAEEAWKQKLSGVSIVPGGASEDLQKTFFTGIYRTMISPQNYTSENPLWQSSEPYFDSFYCMWDSFRTAFPFLTITQPEALSEMIRSLIDTYANEGWLPDCRMQLSKGFSQGGSNADVVLADAYVKNLTGIDWSHAYEAVFCVASMARGLGHDSDYEKYLDRGANWQNLYKADQGSTWPNGTTIGNFTGFFQPRYSNGSWGYQNPFECSPLDDKFCSYSSNPRETFESAIWEYQFYVPQDQATLISLLGGPADFVRRLDYLHESGLLDIGNEPSELTALQYHYAGRPGRSAYRLHTYIPSSFNASINGLPGNDDGGAQGSFIAFAMSGLFPVAGQNVYLITPPFFESVSYTHPQTGKIATIRNVGFDPNYEAIYIQNATLDGKSYSRSWVGHEFFLQGAVLELRLGKEESDWGTKEEDLPPSASAEMGGMFHGSL</sequence>
<dbReference type="PANTHER" id="PTHR12143:SF42">
    <property type="entry name" value="PUTATIVE SUBFAMILY (AFU_ORTHOLOGUE AFUA_6G13760)-RELATED"/>
    <property type="match status" value="1"/>
</dbReference>
<dbReference type="GeneID" id="71987465"/>
<evidence type="ECO:0000313" key="5">
    <source>
        <dbReference type="EMBL" id="UJO18846.1"/>
    </source>
</evidence>
<evidence type="ECO:0000313" key="6">
    <source>
        <dbReference type="Proteomes" id="UP000756132"/>
    </source>
</evidence>
<dbReference type="FunFam" id="1.20.1050.60:FF:000002">
    <property type="entry name" value="Glycosyl hydrolase family 92"/>
    <property type="match status" value="1"/>
</dbReference>
<feature type="signal peptide" evidence="2">
    <location>
        <begin position="1"/>
        <end position="20"/>
    </location>
</feature>
<dbReference type="Gene3D" id="1.20.1610.10">
    <property type="entry name" value="alpha-1,2-mannosidases domains"/>
    <property type="match status" value="1"/>
</dbReference>
<dbReference type="GO" id="GO:0005975">
    <property type="term" value="P:carbohydrate metabolic process"/>
    <property type="evidence" value="ECO:0007669"/>
    <property type="project" value="InterPro"/>
</dbReference>
<dbReference type="InterPro" id="IPR008928">
    <property type="entry name" value="6-hairpin_glycosidase_sf"/>
</dbReference>
<evidence type="ECO:0008006" key="7">
    <source>
        <dbReference type="Google" id="ProtNLM"/>
    </source>
</evidence>
<dbReference type="Pfam" id="PF17678">
    <property type="entry name" value="Glyco_hydro_92N"/>
    <property type="match status" value="1"/>
</dbReference>
<dbReference type="Proteomes" id="UP000756132">
    <property type="component" value="Chromosome 6"/>
</dbReference>
<dbReference type="InterPro" id="IPR041371">
    <property type="entry name" value="GH92_N"/>
</dbReference>
<dbReference type="OrthoDB" id="449263at2759"/>
<dbReference type="RefSeq" id="XP_047763212.1">
    <property type="nucleotide sequence ID" value="XM_047906735.1"/>
</dbReference>
<dbReference type="GO" id="GO:0005829">
    <property type="term" value="C:cytosol"/>
    <property type="evidence" value="ECO:0007669"/>
    <property type="project" value="TreeGrafter"/>
</dbReference>
<evidence type="ECO:0000259" key="3">
    <source>
        <dbReference type="Pfam" id="PF07971"/>
    </source>
</evidence>
<accession>A0A9Q8PAD9</accession>
<name>A0A9Q8PAD9_PASFU</name>
<feature type="chain" id="PRO_5040255111" description="Glycoside hydrolase family 92 protein" evidence="2">
    <location>
        <begin position="21"/>
        <end position="741"/>
    </location>
</feature>
<dbReference type="FunFam" id="2.70.98.10:FF:000010">
    <property type="entry name" value="Alpha-1,2-mannosidase family protein"/>
    <property type="match status" value="1"/>
</dbReference>
<dbReference type="InterPro" id="IPR050883">
    <property type="entry name" value="PNGase"/>
</dbReference>
<gene>
    <name evidence="5" type="ORF">CLAFUR5_07587</name>
</gene>
<dbReference type="Gene3D" id="2.70.98.10">
    <property type="match status" value="1"/>
</dbReference>
<proteinExistence type="predicted"/>
<dbReference type="Gene3D" id="3.30.2080.10">
    <property type="entry name" value="GH92 mannosidase domain"/>
    <property type="match status" value="1"/>
</dbReference>
<reference evidence="5" key="2">
    <citation type="journal article" date="2022" name="Microb. Genom.">
        <title>A chromosome-scale genome assembly of the tomato pathogen Cladosporium fulvum reveals a compartmentalized genome architecture and the presence of a dispensable chromosome.</title>
        <authorList>
            <person name="Zaccaron A.Z."/>
            <person name="Chen L.H."/>
            <person name="Samaras A."/>
            <person name="Stergiopoulos I."/>
        </authorList>
    </citation>
    <scope>NUCLEOTIDE SEQUENCE</scope>
    <source>
        <strain evidence="5">Race5_Kim</strain>
    </source>
</reference>
<evidence type="ECO:0000259" key="4">
    <source>
        <dbReference type="Pfam" id="PF17678"/>
    </source>
</evidence>
<dbReference type="GO" id="GO:0030246">
    <property type="term" value="F:carbohydrate binding"/>
    <property type="evidence" value="ECO:0007669"/>
    <property type="project" value="InterPro"/>
</dbReference>
<dbReference type="GO" id="GO:0006516">
    <property type="term" value="P:glycoprotein catabolic process"/>
    <property type="evidence" value="ECO:0007669"/>
    <property type="project" value="TreeGrafter"/>
</dbReference>
<dbReference type="GO" id="GO:0000224">
    <property type="term" value="F:peptide-N4-(N-acetyl-beta-glucosaminyl)asparagine amidase activity"/>
    <property type="evidence" value="ECO:0007669"/>
    <property type="project" value="TreeGrafter"/>
</dbReference>
<dbReference type="EMBL" id="CP090168">
    <property type="protein sequence ID" value="UJO18846.1"/>
    <property type="molecule type" value="Genomic_DNA"/>
</dbReference>
<dbReference type="SUPFAM" id="SSF48208">
    <property type="entry name" value="Six-hairpin glycosidases"/>
    <property type="match status" value="1"/>
</dbReference>